<sequence length="358" mass="41740">MRFIILTSFLVFLNATFSCHAQLKDRDISNGYNYYNSKSVKNSPLDVLNGVTINPNEKNIVRDFFNTDSIIKYFEPHKTLVDSKFVELQDNIDSAFSAQQLYDLDSKLSSLKSVKIDKSKLKADYRIIDSTFFMSSFPIIQKSKDSVQYAFIYEETKNRPYGRLRIEKNIFDDWFWVGTVRIPKFDFEKFKSSIKNFPEEYQVINCFLFGKGAGVRKKFSQNGSMSRDFDYLLDPEKWNRFSYPFEEQIEIRKHLSDDNIQNIVNYLNGEIEGLIDEDFLLEQIKCYSEKEILKPEDAYGLYNVSKPYVFVSGVNNNKYAIFYYSKVDGRLNGGGGLILMKKINGIYEVLISKALWVS</sequence>
<keyword evidence="2" id="KW-1185">Reference proteome</keyword>
<accession>A0A1L7I030</accession>
<dbReference type="PROSITE" id="PS51257">
    <property type="entry name" value="PROKAR_LIPOPROTEIN"/>
    <property type="match status" value="1"/>
</dbReference>
<protein>
    <submittedName>
        <fullName evidence="1">Uncharacterized protein</fullName>
    </submittedName>
</protein>
<dbReference type="EMBL" id="CP016359">
    <property type="protein sequence ID" value="APU66949.1"/>
    <property type="molecule type" value="Genomic_DNA"/>
</dbReference>
<name>A0A1L7I030_9FLAO</name>
<gene>
    <name evidence="1" type="ORF">GRFL_0225</name>
</gene>
<dbReference type="Proteomes" id="UP000186230">
    <property type="component" value="Chromosome"/>
</dbReference>
<organism evidence="1 2">
    <name type="scientific">Christiangramia flava JLT2011</name>
    <dbReference type="NCBI Taxonomy" id="1229726"/>
    <lineage>
        <taxon>Bacteria</taxon>
        <taxon>Pseudomonadati</taxon>
        <taxon>Bacteroidota</taxon>
        <taxon>Flavobacteriia</taxon>
        <taxon>Flavobacteriales</taxon>
        <taxon>Flavobacteriaceae</taxon>
        <taxon>Christiangramia</taxon>
    </lineage>
</organism>
<dbReference type="AlphaFoldDB" id="A0A1L7I030"/>
<dbReference type="OrthoDB" id="1348893at2"/>
<dbReference type="RefSeq" id="WP_139839233.1">
    <property type="nucleotide sequence ID" value="NZ_AMRU01000008.1"/>
</dbReference>
<evidence type="ECO:0000313" key="1">
    <source>
        <dbReference type="EMBL" id="APU66949.1"/>
    </source>
</evidence>
<evidence type="ECO:0000313" key="2">
    <source>
        <dbReference type="Proteomes" id="UP000186230"/>
    </source>
</evidence>
<dbReference type="KEGG" id="gfl:GRFL_0225"/>
<proteinExistence type="predicted"/>
<reference evidence="1 2" key="1">
    <citation type="submission" date="2016-07" db="EMBL/GenBank/DDBJ databases">
        <title>Multi-omics approach to identify versatile polysaccharide utilization systems of a marine flavobacterium Gramella flava.</title>
        <authorList>
            <person name="Tang K."/>
        </authorList>
    </citation>
    <scope>NUCLEOTIDE SEQUENCE [LARGE SCALE GENOMIC DNA]</scope>
    <source>
        <strain evidence="1 2">JLT2011</strain>
    </source>
</reference>
<dbReference type="STRING" id="1229726.GRFL_0225"/>